<name>A0AAJ5VT22_9HYPH</name>
<dbReference type="InterPro" id="IPR022623">
    <property type="entry name" value="Glyco_trans_4"/>
</dbReference>
<dbReference type="Pfam" id="PF12000">
    <property type="entry name" value="Glyco_trans_4_3"/>
    <property type="match status" value="1"/>
</dbReference>
<keyword evidence="1 4" id="KW-0808">Transferase</keyword>
<dbReference type="GO" id="GO:0009103">
    <property type="term" value="P:lipopolysaccharide biosynthetic process"/>
    <property type="evidence" value="ECO:0007669"/>
    <property type="project" value="TreeGrafter"/>
</dbReference>
<dbReference type="PANTHER" id="PTHR46401:SF2">
    <property type="entry name" value="GLYCOSYLTRANSFERASE WBBK-RELATED"/>
    <property type="match status" value="1"/>
</dbReference>
<protein>
    <submittedName>
        <fullName evidence="4">Glycosyltransferase</fullName>
        <ecNumber evidence="4">2.4.-.-</ecNumber>
    </submittedName>
</protein>
<dbReference type="EMBL" id="CP119312">
    <property type="protein sequence ID" value="WEK03646.1"/>
    <property type="molecule type" value="Genomic_DNA"/>
</dbReference>
<reference evidence="4" key="1">
    <citation type="submission" date="2023-03" db="EMBL/GenBank/DDBJ databases">
        <title>Andean soil-derived lignocellulolytic bacterial consortium as a source of novel taxa and putative plastic-active enzymes.</title>
        <authorList>
            <person name="Diaz-Garcia L."/>
            <person name="Chuvochina M."/>
            <person name="Feuerriegel G."/>
            <person name="Bunk B."/>
            <person name="Sproer C."/>
            <person name="Streit W.R."/>
            <person name="Rodriguez L.M."/>
            <person name="Overmann J."/>
            <person name="Jimenez D.J."/>
        </authorList>
    </citation>
    <scope>NUCLEOTIDE SEQUENCE</scope>
    <source>
        <strain evidence="4">MAG 4196</strain>
    </source>
</reference>
<evidence type="ECO:0000259" key="2">
    <source>
        <dbReference type="Pfam" id="PF00534"/>
    </source>
</evidence>
<feature type="domain" description="Glycosyl transferase family 1" evidence="2">
    <location>
        <begin position="206"/>
        <end position="365"/>
    </location>
</feature>
<dbReference type="SUPFAM" id="SSF53756">
    <property type="entry name" value="UDP-Glycosyltransferase/glycogen phosphorylase"/>
    <property type="match status" value="1"/>
</dbReference>
<proteinExistence type="predicted"/>
<dbReference type="GO" id="GO:0016757">
    <property type="term" value="F:glycosyltransferase activity"/>
    <property type="evidence" value="ECO:0007669"/>
    <property type="project" value="UniProtKB-KW"/>
</dbReference>
<evidence type="ECO:0000313" key="5">
    <source>
        <dbReference type="Proteomes" id="UP001217476"/>
    </source>
</evidence>
<evidence type="ECO:0000313" key="4">
    <source>
        <dbReference type="EMBL" id="WEK03646.1"/>
    </source>
</evidence>
<dbReference type="AlphaFoldDB" id="A0AAJ5VT22"/>
<dbReference type="InterPro" id="IPR001296">
    <property type="entry name" value="Glyco_trans_1"/>
</dbReference>
<feature type="domain" description="Glycosyl transferase family 4" evidence="3">
    <location>
        <begin position="26"/>
        <end position="185"/>
    </location>
</feature>
<sequence length="404" mass="43709">MSDILFVHRHGPGQFVHLAGHLAKLGNRVTLLCETSDVAIPGVRVIKHRSINPSEFDGTAPAYQLRLGQEVAKVLDALRRAEGAPDVIMGHGGWGSLLFAKDIFPDTPLVAYCEFFYKAKGADIGFDPGVPTRFADIAKLKGRNFAQLATLPSVDAGVSPTQWQRSLFPKAAQANIGVVHDGIDLGFCRPDANARFTLPNGKVIAAGERVVTYAARNLEPYRGFPQFMRAAAALSRIDPTVTFLVAGSDGTSYGPGPAQGGSWRDVMMKETGMDPSRVHFLGTLPHAALIKLFQVSAAHVYLTYPFVLSWSMLEAMASGALIIGSRTAPVEEYVEHGRSGLLVPFFERDALVGAMRQALDNPAAMAPLRLGARNTIEKRAGLEDSLRRQVTSLRQLVGRRQLAV</sequence>
<accession>A0AAJ5VT22</accession>
<dbReference type="EC" id="2.4.-.-" evidence="4"/>
<gene>
    <name evidence="4" type="ORF">P0Y65_15820</name>
</gene>
<dbReference type="Gene3D" id="3.40.50.2000">
    <property type="entry name" value="Glycogen Phosphorylase B"/>
    <property type="match status" value="2"/>
</dbReference>
<evidence type="ECO:0000259" key="3">
    <source>
        <dbReference type="Pfam" id="PF12000"/>
    </source>
</evidence>
<dbReference type="Proteomes" id="UP001217476">
    <property type="component" value="Chromosome"/>
</dbReference>
<dbReference type="Pfam" id="PF00534">
    <property type="entry name" value="Glycos_transf_1"/>
    <property type="match status" value="1"/>
</dbReference>
<organism evidence="4 5">
    <name type="scientific">Candidatus Devosia phytovorans</name>
    <dbReference type="NCBI Taxonomy" id="3121372"/>
    <lineage>
        <taxon>Bacteria</taxon>
        <taxon>Pseudomonadati</taxon>
        <taxon>Pseudomonadota</taxon>
        <taxon>Alphaproteobacteria</taxon>
        <taxon>Hyphomicrobiales</taxon>
        <taxon>Devosiaceae</taxon>
        <taxon>Devosia</taxon>
    </lineage>
</organism>
<keyword evidence="4" id="KW-0328">Glycosyltransferase</keyword>
<evidence type="ECO:0000256" key="1">
    <source>
        <dbReference type="ARBA" id="ARBA00022679"/>
    </source>
</evidence>
<dbReference type="PANTHER" id="PTHR46401">
    <property type="entry name" value="GLYCOSYLTRANSFERASE WBBK-RELATED"/>
    <property type="match status" value="1"/>
</dbReference>